<keyword evidence="4" id="KW-0520">NAD</keyword>
<dbReference type="PANTHER" id="PTHR42862:SF1">
    <property type="entry name" value="DELTA-1-PYRROLINE-5-CARBOXYLATE DEHYDROGENASE 2, ISOFORM A-RELATED"/>
    <property type="match status" value="1"/>
</dbReference>
<feature type="active site" evidence="6">
    <location>
        <position position="775"/>
    </location>
</feature>
<evidence type="ECO:0000256" key="4">
    <source>
        <dbReference type="ARBA" id="ARBA00023027"/>
    </source>
</evidence>
<dbReference type="Gene3D" id="3.40.309.10">
    <property type="entry name" value="Aldehyde Dehydrogenase, Chain A, domain 2"/>
    <property type="match status" value="1"/>
</dbReference>
<dbReference type="PROSITE" id="PS00070">
    <property type="entry name" value="ALDEHYDE_DEHYDR_CYS"/>
    <property type="match status" value="1"/>
</dbReference>
<dbReference type="GO" id="GO:0010133">
    <property type="term" value="P:L-proline catabolic process to L-glutamate"/>
    <property type="evidence" value="ECO:0007669"/>
    <property type="project" value="UniProtKB-UniPathway"/>
</dbReference>
<evidence type="ECO:0000259" key="9">
    <source>
        <dbReference type="Pfam" id="PF00171"/>
    </source>
</evidence>
<dbReference type="GO" id="GO:0004657">
    <property type="term" value="F:proline dehydrogenase activity"/>
    <property type="evidence" value="ECO:0007669"/>
    <property type="project" value="InterPro"/>
</dbReference>
<dbReference type="Pfam" id="PF01619">
    <property type="entry name" value="Pro_dh"/>
    <property type="match status" value="1"/>
</dbReference>
<dbReference type="GO" id="GO:0003700">
    <property type="term" value="F:DNA-binding transcription factor activity"/>
    <property type="evidence" value="ECO:0007669"/>
    <property type="project" value="InterPro"/>
</dbReference>
<keyword evidence="12" id="KW-1185">Reference proteome</keyword>
<dbReference type="AlphaFoldDB" id="Q30QX6"/>
<proteinExistence type="inferred from homology"/>
<comment type="pathway">
    <text evidence="1">Amino-acid degradation; L-proline degradation into L-glutamate; L-glutamate from L-proline: step 2/2.</text>
</comment>
<dbReference type="PROSITE" id="PS00687">
    <property type="entry name" value="ALDEHYDE_DEHYDR_GLU"/>
    <property type="match status" value="1"/>
</dbReference>
<dbReference type="HOGENOM" id="CLU_005682_2_0_7"/>
<dbReference type="Gene3D" id="3.20.20.220">
    <property type="match status" value="1"/>
</dbReference>
<evidence type="ECO:0000256" key="5">
    <source>
        <dbReference type="ARBA" id="ARBA00048142"/>
    </source>
</evidence>
<dbReference type="FunFam" id="3.40.309.10:FF:000005">
    <property type="entry name" value="1-pyrroline-5-carboxylate dehydrogenase 1"/>
    <property type="match status" value="1"/>
</dbReference>
<feature type="domain" description="Aldehyde dehydrogenase" evidence="9">
    <location>
        <begin position="525"/>
        <end position="963"/>
    </location>
</feature>
<dbReference type="InterPro" id="IPR016163">
    <property type="entry name" value="Ald_DH_C"/>
</dbReference>
<accession>Q30QX6</accession>
<dbReference type="eggNOG" id="COG0506">
    <property type="taxonomic scope" value="Bacteria"/>
</dbReference>
<dbReference type="GO" id="GO:0009898">
    <property type="term" value="C:cytoplasmic side of plasma membrane"/>
    <property type="evidence" value="ECO:0007669"/>
    <property type="project" value="TreeGrafter"/>
</dbReference>
<dbReference type="Gene3D" id="3.40.605.10">
    <property type="entry name" value="Aldehyde Dehydrogenase, Chain A, domain 1"/>
    <property type="match status" value="1"/>
</dbReference>
<dbReference type="KEGG" id="tdn:Suden_1327"/>
<dbReference type="InterPro" id="IPR016160">
    <property type="entry name" value="Ald_DH_CS_CYS"/>
</dbReference>
<dbReference type="SUPFAM" id="SSF53720">
    <property type="entry name" value="ALDH-like"/>
    <property type="match status" value="1"/>
</dbReference>
<dbReference type="InterPro" id="IPR015590">
    <property type="entry name" value="Aldehyde_DH_dom"/>
</dbReference>
<dbReference type="EMBL" id="CP000153">
    <property type="protein sequence ID" value="ABB44605.1"/>
    <property type="molecule type" value="Genomic_DNA"/>
</dbReference>
<dbReference type="PANTHER" id="PTHR42862">
    <property type="entry name" value="DELTA-1-PYRROLINE-5-CARBOXYLATE DEHYDROGENASE 1, ISOFORM A-RELATED"/>
    <property type="match status" value="1"/>
</dbReference>
<feature type="active site" evidence="6 7">
    <location>
        <position position="741"/>
    </location>
</feature>
<comment type="similarity">
    <text evidence="8">Belongs to the aldehyde dehydrogenase family.</text>
</comment>
<dbReference type="GO" id="GO:0003842">
    <property type="term" value="F:L-glutamate gamma-semialdehyde dehydrogenase activity"/>
    <property type="evidence" value="ECO:0007669"/>
    <property type="project" value="UniProtKB-EC"/>
</dbReference>
<dbReference type="Proteomes" id="UP000002714">
    <property type="component" value="Chromosome"/>
</dbReference>
<evidence type="ECO:0000313" key="11">
    <source>
        <dbReference type="EMBL" id="ABB44605.1"/>
    </source>
</evidence>
<dbReference type="InterPro" id="IPR029510">
    <property type="entry name" value="Ald_DH_CS_GLU"/>
</dbReference>
<dbReference type="RefSeq" id="WP_011372957.1">
    <property type="nucleotide sequence ID" value="NC_007575.1"/>
</dbReference>
<sequence length="1182" mass="134656">MNIDKKTFDEAKTLAASWQKNIEKNRIDSEKKFHAIMKRLLSDSKNKIFLIELLDQSFRSLDNNRIANQLEYNFNKYNNTTFFTKFEQLLVSLFRNLGIYFPSISIPLFIAYLRDDVKNIVIKGEDASLNAHLQKRLAQKTRVNINIIGEAVLGEAEAKERVEKYISLLQNPNIDYVSIKISTIFSQINPISHHWSIEQISLRLQKIYRAAIQNNSKFINLDMEEYRDINLTIDVFIKTLSLDEFKNLHAGIVLQAYIPETMTHLKKLYEWAKRRVDDGGASIKVRLVKGANQEMELTEASLRDWECVTYLDKAQSDANFKLLMDFLIDKEVSPYIHVGIASHNLFDQALGYILAKQRGVLKYFSAEMLEGMSETAYHILKQEDIKVILYAPTATSKTFTNAIAYLVRRFDENTAQQNFLRHSFGLKVGSEAWAILLKSYEDSIDALNSLPKEPYRKQDRNTEVFENIDNVDGYIFKNESDTDFTLTQNQIWADKIRDKYKNISKEEPLRVHIVVGGKELMSQEVKEVMDKSQNITLHRCFMAGEDVLKEAIEVAKSDVDAWSELTLKERTKVLMNVANEFRKNRGLLIGIAAAELGKIFSESDVEISEAIDFLNFYPYSLKKLNELDGIKLEEKGVGLVISPWNFPIAIAVGGVAAALACGNRVILKPSSDALLCGYMLCKCFWDAGVSKNTLQFIPTQGELAGEFLLKSKDIDFVIFTGSEKTAYKMLKNRPEIHLSAETGGKDATIVTALSDRDQAIKNVVASAFNNSGQKCSATSLLILEREVYEDEEFKKMLIDATLSLHVGSVWDTQNRISSLVNIPSGNLKYALEHLDDGEEWLIAPSFEDSNPYMLKPSIRWGTKKGDFCHMNELFGPVLSVMCAEDLDDALSLVNSTGYGLTSGIESLDEREVLKFKENLMAGNLYINRMTTGAVVLRQPFGGMGKSAIGSGKKAGGFNYVSQFVNISCDFLSEQKSAPHPYLRNLQEILKDEDNYRETLEKSIKTIGNFAYHLKNEFLQEHDYSNIRGQSNINRYLHVKKMMLVIDTNDALYEILCSIAAAKLSRVKLHVSLPKELYSDELLWLISKKTLLLDEHDSLACETLEESIESMRASARVRYLSKENIRREVYEQMAKDARHIASEPFIPHGRVELMHYFLEQSISHNYHRYGNIGLYTFKKKEEK</sequence>
<dbReference type="InterPro" id="IPR002872">
    <property type="entry name" value="Proline_DH_dom"/>
</dbReference>
<evidence type="ECO:0000256" key="8">
    <source>
        <dbReference type="RuleBase" id="RU003345"/>
    </source>
</evidence>
<evidence type="ECO:0000313" key="12">
    <source>
        <dbReference type="Proteomes" id="UP000002714"/>
    </source>
</evidence>
<name>Q30QX6_SULDN</name>
<evidence type="ECO:0000256" key="7">
    <source>
        <dbReference type="PROSITE-ProRule" id="PRU10007"/>
    </source>
</evidence>
<dbReference type="InterPro" id="IPR050485">
    <property type="entry name" value="Proline_metab_enzyme"/>
</dbReference>
<dbReference type="PIRSF" id="PIRSF000197">
    <property type="entry name" value="Bifunct_PutA"/>
    <property type="match status" value="1"/>
</dbReference>
<organism evidence="11 12">
    <name type="scientific">Sulfurimonas denitrificans (strain ATCC 33889 / DSM 1251)</name>
    <name type="common">Thiomicrospira denitrificans (strain ATCC 33889 / DSM 1251)</name>
    <dbReference type="NCBI Taxonomy" id="326298"/>
    <lineage>
        <taxon>Bacteria</taxon>
        <taxon>Pseudomonadati</taxon>
        <taxon>Campylobacterota</taxon>
        <taxon>Epsilonproteobacteria</taxon>
        <taxon>Campylobacterales</taxon>
        <taxon>Sulfurimonadaceae</taxon>
        <taxon>Sulfurimonas</taxon>
    </lineage>
</organism>
<reference evidence="11 12" key="1">
    <citation type="journal article" date="2008" name="Appl. Environ. Microbiol.">
        <title>Genome of the epsilonproteobacterial chemolithoautotroph Sulfurimonas denitrificans.</title>
        <authorList>
            <person name="Sievert S.M."/>
            <person name="Scott K.M."/>
            <person name="Klotz M.G."/>
            <person name="Chain P.S.G."/>
            <person name="Hauser L.J."/>
            <person name="Hemp J."/>
            <person name="Huegler M."/>
            <person name="Land M."/>
            <person name="Lapidus A."/>
            <person name="Larimer F.W."/>
            <person name="Lucas S."/>
            <person name="Malfatti S.A."/>
            <person name="Meyer F."/>
            <person name="Paulsen I.T."/>
            <person name="Ren Q."/>
            <person name="Simon J."/>
            <person name="Bailey K."/>
            <person name="Diaz E."/>
            <person name="Fitzpatrick K.A."/>
            <person name="Glover B."/>
            <person name="Gwatney N."/>
            <person name="Korajkic A."/>
            <person name="Long A."/>
            <person name="Mobberley J.M."/>
            <person name="Pantry S.N."/>
            <person name="Pazder G."/>
            <person name="Peterson S."/>
            <person name="Quintanilla J.D."/>
            <person name="Sprinkle R."/>
            <person name="Stephens J."/>
            <person name="Thomas P."/>
            <person name="Vaughn R."/>
            <person name="Weber M.J."/>
            <person name="Wooten L.L."/>
        </authorList>
    </citation>
    <scope>NUCLEOTIDE SEQUENCE [LARGE SCALE GENOMIC DNA]</scope>
    <source>
        <strain evidence="12">ATCC 33889 / DSM 1251</strain>
    </source>
</reference>
<gene>
    <name evidence="11" type="ordered locus">Suden_1327</name>
</gene>
<feature type="domain" description="Proline dehydrogenase" evidence="10">
    <location>
        <begin position="132"/>
        <end position="422"/>
    </location>
</feature>
<dbReference type="Pfam" id="PF00171">
    <property type="entry name" value="Aldedh"/>
    <property type="match status" value="1"/>
</dbReference>
<dbReference type="InterPro" id="IPR025703">
    <property type="entry name" value="Bifunct_PutA"/>
</dbReference>
<evidence type="ECO:0000256" key="3">
    <source>
        <dbReference type="ARBA" id="ARBA00023002"/>
    </source>
</evidence>
<comment type="catalytic activity">
    <reaction evidence="5">
        <text>L-glutamate 5-semialdehyde + NAD(+) + H2O = L-glutamate + NADH + 2 H(+)</text>
        <dbReference type="Rhea" id="RHEA:30235"/>
        <dbReference type="ChEBI" id="CHEBI:15377"/>
        <dbReference type="ChEBI" id="CHEBI:15378"/>
        <dbReference type="ChEBI" id="CHEBI:29985"/>
        <dbReference type="ChEBI" id="CHEBI:57540"/>
        <dbReference type="ChEBI" id="CHEBI:57945"/>
        <dbReference type="ChEBI" id="CHEBI:58066"/>
        <dbReference type="EC" id="1.2.1.88"/>
    </reaction>
</comment>
<evidence type="ECO:0000259" key="10">
    <source>
        <dbReference type="Pfam" id="PF01619"/>
    </source>
</evidence>
<evidence type="ECO:0000256" key="6">
    <source>
        <dbReference type="PIRSR" id="PIRSR000197-1"/>
    </source>
</evidence>
<dbReference type="eggNOG" id="COG1012">
    <property type="taxonomic scope" value="Bacteria"/>
</dbReference>
<dbReference type="InterPro" id="IPR016161">
    <property type="entry name" value="Ald_DH/histidinol_DH"/>
</dbReference>
<dbReference type="EC" id="1.2.1.88" evidence="2"/>
<protein>
    <recommendedName>
        <fullName evidence="2">L-glutamate gamma-semialdehyde dehydrogenase</fullName>
        <ecNumber evidence="2">1.2.1.88</ecNumber>
    </recommendedName>
</protein>
<dbReference type="UniPathway" id="UPA00261">
    <property type="reaction ID" value="UER00373"/>
</dbReference>
<keyword evidence="3 8" id="KW-0560">Oxidoreductase</keyword>
<evidence type="ECO:0000256" key="1">
    <source>
        <dbReference type="ARBA" id="ARBA00004786"/>
    </source>
</evidence>
<dbReference type="STRING" id="326298.Suden_1327"/>
<dbReference type="SUPFAM" id="SSF51730">
    <property type="entry name" value="FAD-linked oxidoreductase"/>
    <property type="match status" value="1"/>
</dbReference>
<dbReference type="InterPro" id="IPR016162">
    <property type="entry name" value="Ald_DH_N"/>
</dbReference>
<dbReference type="OrthoDB" id="9762913at2"/>
<evidence type="ECO:0000256" key="2">
    <source>
        <dbReference type="ARBA" id="ARBA00012884"/>
    </source>
</evidence>
<dbReference type="InterPro" id="IPR029041">
    <property type="entry name" value="FAD-linked_oxidoreductase-like"/>
</dbReference>